<evidence type="ECO:0000256" key="1">
    <source>
        <dbReference type="SAM" id="Phobius"/>
    </source>
</evidence>
<organism evidence="2 3">
    <name type="scientific">Candidatus Adlerbacteria bacterium RIFOXYC1_FULL_48_26</name>
    <dbReference type="NCBI Taxonomy" id="1797247"/>
    <lineage>
        <taxon>Bacteria</taxon>
        <taxon>Candidatus Adleribacteriota</taxon>
    </lineage>
</organism>
<keyword evidence="1" id="KW-0812">Transmembrane</keyword>
<proteinExistence type="predicted"/>
<dbReference type="Proteomes" id="UP000176568">
    <property type="component" value="Unassembled WGS sequence"/>
</dbReference>
<evidence type="ECO:0000313" key="2">
    <source>
        <dbReference type="EMBL" id="OGC88258.1"/>
    </source>
</evidence>
<dbReference type="AlphaFoldDB" id="A0A1F4Y328"/>
<dbReference type="EMBL" id="MEXB01000010">
    <property type="protein sequence ID" value="OGC88258.1"/>
    <property type="molecule type" value="Genomic_DNA"/>
</dbReference>
<reference evidence="2 3" key="1">
    <citation type="journal article" date="2016" name="Nat. Commun.">
        <title>Thousands of microbial genomes shed light on interconnected biogeochemical processes in an aquifer system.</title>
        <authorList>
            <person name="Anantharaman K."/>
            <person name="Brown C.T."/>
            <person name="Hug L.A."/>
            <person name="Sharon I."/>
            <person name="Castelle C.J."/>
            <person name="Probst A.J."/>
            <person name="Thomas B.C."/>
            <person name="Singh A."/>
            <person name="Wilkins M.J."/>
            <person name="Karaoz U."/>
            <person name="Brodie E.L."/>
            <person name="Williams K.H."/>
            <person name="Hubbard S.S."/>
            <person name="Banfield J.F."/>
        </authorList>
    </citation>
    <scope>NUCLEOTIDE SEQUENCE [LARGE SCALE GENOMIC DNA]</scope>
</reference>
<keyword evidence="1" id="KW-0472">Membrane</keyword>
<keyword evidence="1" id="KW-1133">Transmembrane helix</keyword>
<protein>
    <submittedName>
        <fullName evidence="2">Uncharacterized protein</fullName>
    </submittedName>
</protein>
<evidence type="ECO:0000313" key="3">
    <source>
        <dbReference type="Proteomes" id="UP000176568"/>
    </source>
</evidence>
<name>A0A1F4Y328_9BACT</name>
<comment type="caution">
    <text evidence="2">The sequence shown here is derived from an EMBL/GenBank/DDBJ whole genome shotgun (WGS) entry which is preliminary data.</text>
</comment>
<gene>
    <name evidence="2" type="ORF">A2419_00960</name>
</gene>
<accession>A0A1F4Y328</accession>
<feature type="transmembrane region" description="Helical" evidence="1">
    <location>
        <begin position="7"/>
        <end position="30"/>
    </location>
</feature>
<sequence>MRSSLKYIALVIIALLLAAGATFYYVSIYFPGKEAQLTMTSIKNSKPAVDALYTGQYDIAETNLRALIEQAPTKSERARLQVLLMATLFDAGKDSANAEAASIAYNLVNDYSVPAWIRATAYNTLARVVYAHINDVSFYKTYFNKPPFDVYLGTSGTNQARMWDAYFALFKASDEIYPTSMAEYSIAGYYFMLLVTNSPIQQTREEVAALMQKYVAEGDTRDDRVSQAPGVAISLYAPYTLILNQLIRAQATALSNKILKNHPAEESETAYIKVKTVAEYVQSTGVDMNNPKIQAVLFTWRFAYADFLMTIFGSDRADDIKTVLAPFGTLTSTSVINFLEKGGVGGIQNLPATNEIRIKALKLANVSPEFKAFLTRMGVKF</sequence>